<sequence length="88" mass="9603">MACPRYLPAVLLLVAVLGNEGMSQPLVLHNTPSPSLLNITTYPLEIIRPPCRLFHCYIPNGRGGCMLDRFCQLGVVAPPNEDEATKGK</sequence>
<proteinExistence type="predicted"/>
<keyword evidence="1" id="KW-0732">Signal</keyword>
<feature type="chain" id="PRO_5022693903" evidence="1">
    <location>
        <begin position="24"/>
        <end position="88"/>
    </location>
</feature>
<gene>
    <name evidence="2" type="ORF">E2C01_050651</name>
</gene>
<dbReference type="Proteomes" id="UP000324222">
    <property type="component" value="Unassembled WGS sequence"/>
</dbReference>
<keyword evidence="3" id="KW-1185">Reference proteome</keyword>
<name>A0A5B7GGK0_PORTR</name>
<dbReference type="EMBL" id="VSRR010014160">
    <property type="protein sequence ID" value="MPC56686.1"/>
    <property type="molecule type" value="Genomic_DNA"/>
</dbReference>
<protein>
    <submittedName>
        <fullName evidence="2">Uncharacterized protein</fullName>
    </submittedName>
</protein>
<feature type="signal peptide" evidence="1">
    <location>
        <begin position="1"/>
        <end position="23"/>
    </location>
</feature>
<comment type="caution">
    <text evidence="2">The sequence shown here is derived from an EMBL/GenBank/DDBJ whole genome shotgun (WGS) entry which is preliminary data.</text>
</comment>
<evidence type="ECO:0000256" key="1">
    <source>
        <dbReference type="SAM" id="SignalP"/>
    </source>
</evidence>
<evidence type="ECO:0000313" key="2">
    <source>
        <dbReference type="EMBL" id="MPC56686.1"/>
    </source>
</evidence>
<organism evidence="2 3">
    <name type="scientific">Portunus trituberculatus</name>
    <name type="common">Swimming crab</name>
    <name type="synonym">Neptunus trituberculatus</name>
    <dbReference type="NCBI Taxonomy" id="210409"/>
    <lineage>
        <taxon>Eukaryota</taxon>
        <taxon>Metazoa</taxon>
        <taxon>Ecdysozoa</taxon>
        <taxon>Arthropoda</taxon>
        <taxon>Crustacea</taxon>
        <taxon>Multicrustacea</taxon>
        <taxon>Malacostraca</taxon>
        <taxon>Eumalacostraca</taxon>
        <taxon>Eucarida</taxon>
        <taxon>Decapoda</taxon>
        <taxon>Pleocyemata</taxon>
        <taxon>Brachyura</taxon>
        <taxon>Eubrachyura</taxon>
        <taxon>Portunoidea</taxon>
        <taxon>Portunidae</taxon>
        <taxon>Portuninae</taxon>
        <taxon>Portunus</taxon>
    </lineage>
</organism>
<evidence type="ECO:0000313" key="3">
    <source>
        <dbReference type="Proteomes" id="UP000324222"/>
    </source>
</evidence>
<reference evidence="2 3" key="1">
    <citation type="submission" date="2019-05" db="EMBL/GenBank/DDBJ databases">
        <title>Another draft genome of Portunus trituberculatus and its Hox gene families provides insights of decapod evolution.</title>
        <authorList>
            <person name="Jeong J.-H."/>
            <person name="Song I."/>
            <person name="Kim S."/>
            <person name="Choi T."/>
            <person name="Kim D."/>
            <person name="Ryu S."/>
            <person name="Kim W."/>
        </authorList>
    </citation>
    <scope>NUCLEOTIDE SEQUENCE [LARGE SCALE GENOMIC DNA]</scope>
    <source>
        <tissue evidence="2">Muscle</tissue>
    </source>
</reference>
<accession>A0A5B7GGK0</accession>
<dbReference type="AlphaFoldDB" id="A0A5B7GGK0"/>